<proteinExistence type="predicted"/>
<keyword evidence="5" id="KW-1185">Reference proteome</keyword>
<keyword evidence="2" id="KW-0812">Transmembrane</keyword>
<evidence type="ECO:0000259" key="3">
    <source>
        <dbReference type="Pfam" id="PF20237"/>
    </source>
</evidence>
<sequence length="357" mass="40686">MVHPRGDEESGLSNNPFHFHRPKYGNSNRFGEDASVPLSPIAKGNISMGHRFDQDQRDSTTTEHRTGGWNDDNIDLNHPQRWLWSRYGRHLVKRKPLARGKRRGGKREKGFAIDFEEVQRVNLLRLRMKLVGHVSRWESSNGEDFFAEGGADKREKKLNSWDEDFHSYVQALRDYDYIRNNIPKKWPSTRRITQIESNDNDNDIDSDILNTAFHDLDATRLQEIEESNPSPSTTATTANLNPLLNPITGKHAWRDRLDSTALKIILRQFCLRAFIAACAGFFLIQPMWIMVKDTHVDPLMVTTVAVIIVGATMACVLDEPIHILTSTAAYAAVLVVFLGLRLQADNPYWAPREVTVG</sequence>
<feature type="transmembrane region" description="Helical" evidence="2">
    <location>
        <begin position="296"/>
        <end position="316"/>
    </location>
</feature>
<gene>
    <name evidence="4" type="ORF">QBC42DRAFT_282591</name>
</gene>
<reference evidence="4" key="2">
    <citation type="submission" date="2023-06" db="EMBL/GenBank/DDBJ databases">
        <authorList>
            <consortium name="Lawrence Berkeley National Laboratory"/>
            <person name="Mondo S.J."/>
            <person name="Hensen N."/>
            <person name="Bonometti L."/>
            <person name="Westerberg I."/>
            <person name="Brannstrom I.O."/>
            <person name="Guillou S."/>
            <person name="Cros-Aarteil S."/>
            <person name="Calhoun S."/>
            <person name="Haridas S."/>
            <person name="Kuo A."/>
            <person name="Pangilinan J."/>
            <person name="Riley R."/>
            <person name="Labutti K."/>
            <person name="Andreopoulos B."/>
            <person name="Lipzen A."/>
            <person name="Chen C."/>
            <person name="Yanf M."/>
            <person name="Daum C."/>
            <person name="Ng V."/>
            <person name="Clum A."/>
            <person name="Steindorff A."/>
            <person name="Ohm R."/>
            <person name="Martin F."/>
            <person name="Silar P."/>
            <person name="Natvig D."/>
            <person name="Lalanne C."/>
            <person name="Gautier V."/>
            <person name="Ament-Velasquez S.L."/>
            <person name="Kruys A."/>
            <person name="Hutchinson M.I."/>
            <person name="Powell A.J."/>
            <person name="Barry K."/>
            <person name="Miller A.N."/>
            <person name="Grigoriev I.V."/>
            <person name="Debuchy R."/>
            <person name="Gladieux P."/>
            <person name="Thoren M.H."/>
            <person name="Johannesson H."/>
        </authorList>
    </citation>
    <scope>NUCLEOTIDE SEQUENCE</scope>
    <source>
        <strain evidence="4">PSN324</strain>
    </source>
</reference>
<feature type="region of interest" description="Disordered" evidence="1">
    <location>
        <begin position="45"/>
        <end position="72"/>
    </location>
</feature>
<organism evidence="4 5">
    <name type="scientific">Cladorrhinum samala</name>
    <dbReference type="NCBI Taxonomy" id="585594"/>
    <lineage>
        <taxon>Eukaryota</taxon>
        <taxon>Fungi</taxon>
        <taxon>Dikarya</taxon>
        <taxon>Ascomycota</taxon>
        <taxon>Pezizomycotina</taxon>
        <taxon>Sordariomycetes</taxon>
        <taxon>Sordariomycetidae</taxon>
        <taxon>Sordariales</taxon>
        <taxon>Podosporaceae</taxon>
        <taxon>Cladorrhinum</taxon>
    </lineage>
</organism>
<dbReference type="Pfam" id="PF20237">
    <property type="entry name" value="DUF6594"/>
    <property type="match status" value="1"/>
</dbReference>
<dbReference type="InterPro" id="IPR046529">
    <property type="entry name" value="DUF6594"/>
</dbReference>
<reference evidence="4" key="1">
    <citation type="journal article" date="2023" name="Mol. Phylogenet. Evol.">
        <title>Genome-scale phylogeny and comparative genomics of the fungal order Sordariales.</title>
        <authorList>
            <person name="Hensen N."/>
            <person name="Bonometti L."/>
            <person name="Westerberg I."/>
            <person name="Brannstrom I.O."/>
            <person name="Guillou S."/>
            <person name="Cros-Aarteil S."/>
            <person name="Calhoun S."/>
            <person name="Haridas S."/>
            <person name="Kuo A."/>
            <person name="Mondo S."/>
            <person name="Pangilinan J."/>
            <person name="Riley R."/>
            <person name="LaButti K."/>
            <person name="Andreopoulos B."/>
            <person name="Lipzen A."/>
            <person name="Chen C."/>
            <person name="Yan M."/>
            <person name="Daum C."/>
            <person name="Ng V."/>
            <person name="Clum A."/>
            <person name="Steindorff A."/>
            <person name="Ohm R.A."/>
            <person name="Martin F."/>
            <person name="Silar P."/>
            <person name="Natvig D.O."/>
            <person name="Lalanne C."/>
            <person name="Gautier V."/>
            <person name="Ament-Velasquez S.L."/>
            <person name="Kruys A."/>
            <person name="Hutchinson M.I."/>
            <person name="Powell A.J."/>
            <person name="Barry K."/>
            <person name="Miller A.N."/>
            <person name="Grigoriev I.V."/>
            <person name="Debuchy R."/>
            <person name="Gladieux P."/>
            <person name="Hiltunen Thoren M."/>
            <person name="Johannesson H."/>
        </authorList>
    </citation>
    <scope>NUCLEOTIDE SEQUENCE</scope>
    <source>
        <strain evidence="4">PSN324</strain>
    </source>
</reference>
<evidence type="ECO:0000256" key="2">
    <source>
        <dbReference type="SAM" id="Phobius"/>
    </source>
</evidence>
<protein>
    <recommendedName>
        <fullName evidence="3">DUF6594 domain-containing protein</fullName>
    </recommendedName>
</protein>
<comment type="caution">
    <text evidence="4">The sequence shown here is derived from an EMBL/GenBank/DDBJ whole genome shotgun (WGS) entry which is preliminary data.</text>
</comment>
<dbReference type="AlphaFoldDB" id="A0AAV9I5E9"/>
<evidence type="ECO:0000313" key="5">
    <source>
        <dbReference type="Proteomes" id="UP001321749"/>
    </source>
</evidence>
<dbReference type="Proteomes" id="UP001321749">
    <property type="component" value="Unassembled WGS sequence"/>
</dbReference>
<evidence type="ECO:0000256" key="1">
    <source>
        <dbReference type="SAM" id="MobiDB-lite"/>
    </source>
</evidence>
<evidence type="ECO:0000313" key="4">
    <source>
        <dbReference type="EMBL" id="KAK4466221.1"/>
    </source>
</evidence>
<name>A0AAV9I5E9_9PEZI</name>
<keyword evidence="2" id="KW-1133">Transmembrane helix</keyword>
<dbReference type="EMBL" id="MU864933">
    <property type="protein sequence ID" value="KAK4466221.1"/>
    <property type="molecule type" value="Genomic_DNA"/>
</dbReference>
<feature type="compositionally biased region" description="Basic and acidic residues" evidence="1">
    <location>
        <begin position="50"/>
        <end position="66"/>
    </location>
</feature>
<keyword evidence="2" id="KW-0472">Membrane</keyword>
<accession>A0AAV9I5E9</accession>
<feature type="domain" description="DUF6594" evidence="3">
    <location>
        <begin position="137"/>
        <end position="335"/>
    </location>
</feature>
<feature type="transmembrane region" description="Helical" evidence="2">
    <location>
        <begin position="323"/>
        <end position="342"/>
    </location>
</feature>
<feature type="transmembrane region" description="Helical" evidence="2">
    <location>
        <begin position="269"/>
        <end position="290"/>
    </location>
</feature>
<feature type="region of interest" description="Disordered" evidence="1">
    <location>
        <begin position="1"/>
        <end position="30"/>
    </location>
</feature>